<dbReference type="AlphaFoldDB" id="A0A8J4CYT3"/>
<dbReference type="EMBL" id="BNCP01000076">
    <property type="protein sequence ID" value="GIL92379.1"/>
    <property type="molecule type" value="Genomic_DNA"/>
</dbReference>
<comment type="caution">
    <text evidence="1">The sequence shown here is derived from an EMBL/GenBank/DDBJ whole genome shotgun (WGS) entry which is preliminary data.</text>
</comment>
<sequence>MLTLSATAATSSGGGGCSVGTTWAGNVFDSDPMGFCAVKNVDIVIHCLIITMAALPESLFRGVCLSPDVAADATHLPVVAMQESGPLADWEAAVGAYFGSSIHACVS</sequence>
<organism evidence="1 3">
    <name type="scientific">Volvox reticuliferus</name>
    <dbReference type="NCBI Taxonomy" id="1737510"/>
    <lineage>
        <taxon>Eukaryota</taxon>
        <taxon>Viridiplantae</taxon>
        <taxon>Chlorophyta</taxon>
        <taxon>core chlorophytes</taxon>
        <taxon>Chlorophyceae</taxon>
        <taxon>CS clade</taxon>
        <taxon>Chlamydomonadales</taxon>
        <taxon>Volvocaceae</taxon>
        <taxon>Volvox</taxon>
    </lineage>
</organism>
<dbReference type="Proteomes" id="UP000747110">
    <property type="component" value="Unassembled WGS sequence"/>
</dbReference>
<evidence type="ECO:0000313" key="1">
    <source>
        <dbReference type="EMBL" id="GIL92379.1"/>
    </source>
</evidence>
<protein>
    <submittedName>
        <fullName evidence="1">Uncharacterized protein</fullName>
    </submittedName>
</protein>
<keyword evidence="3" id="KW-1185">Reference proteome</keyword>
<evidence type="ECO:0000313" key="3">
    <source>
        <dbReference type="Proteomes" id="UP000747110"/>
    </source>
</evidence>
<name>A0A8J4CYT3_9CHLO</name>
<gene>
    <name evidence="1" type="ORF">Vretifemale_19899</name>
    <name evidence="2" type="ORF">Vretimale_19842</name>
</gene>
<evidence type="ECO:0000313" key="2">
    <source>
        <dbReference type="EMBL" id="GIM17306.1"/>
    </source>
</evidence>
<proteinExistence type="predicted"/>
<reference evidence="1" key="1">
    <citation type="journal article" date="2021" name="Proc. Natl. Acad. Sci. U.S.A.">
        <title>Three genomes in the algal genus Volvox reveal the fate of a haploid sex-determining region after a transition to homothallism.</title>
        <authorList>
            <person name="Yamamoto K."/>
            <person name="Hamaji T."/>
            <person name="Kawai-Toyooka H."/>
            <person name="Matsuzaki R."/>
            <person name="Takahashi F."/>
            <person name="Nishimura Y."/>
            <person name="Kawachi M."/>
            <person name="Noguchi H."/>
            <person name="Minakuchi Y."/>
            <person name="Umen J.G."/>
            <person name="Toyoda A."/>
            <person name="Nozaki H."/>
        </authorList>
    </citation>
    <scope>NUCLEOTIDE SEQUENCE</scope>
    <source>
        <strain evidence="2">NIES-3785</strain>
        <strain evidence="1">NIES-3786</strain>
    </source>
</reference>
<dbReference type="Proteomes" id="UP000722791">
    <property type="component" value="Unassembled WGS sequence"/>
</dbReference>
<accession>A0A8J4CYT3</accession>
<dbReference type="EMBL" id="BNCQ01000104">
    <property type="protein sequence ID" value="GIM17306.1"/>
    <property type="molecule type" value="Genomic_DNA"/>
</dbReference>
<dbReference type="OrthoDB" id="62798at2759"/>